<evidence type="ECO:0000256" key="3">
    <source>
        <dbReference type="ARBA" id="ARBA00022801"/>
    </source>
</evidence>
<comment type="caution">
    <text evidence="7">The sequence shown here is derived from an EMBL/GenBank/DDBJ whole genome shotgun (WGS) entry which is preliminary data.</text>
</comment>
<dbReference type="PANTHER" id="PTHR46112">
    <property type="entry name" value="AMINOPEPTIDASE"/>
    <property type="match status" value="1"/>
</dbReference>
<evidence type="ECO:0000259" key="6">
    <source>
        <dbReference type="Pfam" id="PF01321"/>
    </source>
</evidence>
<dbReference type="AlphaFoldDB" id="A0A0L0QRF5"/>
<dbReference type="PATRIC" id="fig|1473.5.peg.2967"/>
<dbReference type="Gene3D" id="3.90.230.10">
    <property type="entry name" value="Creatinase/methionine aminopeptidase superfamily"/>
    <property type="match status" value="1"/>
</dbReference>
<reference evidence="8" key="1">
    <citation type="submission" date="2015-07" db="EMBL/GenBank/DDBJ databases">
        <title>Fjat-10053 dsm26.</title>
        <authorList>
            <person name="Liu B."/>
            <person name="Wang J."/>
            <person name="Zhu Y."/>
            <person name="Liu G."/>
            <person name="Chen Q."/>
            <person name="Chen Z."/>
            <person name="Lan J."/>
            <person name="Che J."/>
            <person name="Ge C."/>
            <person name="Shi H."/>
            <person name="Pan Z."/>
            <person name="Liu X."/>
        </authorList>
    </citation>
    <scope>NUCLEOTIDE SEQUENCE [LARGE SCALE GENOMIC DNA]</scope>
    <source>
        <strain evidence="8">DSM 26</strain>
    </source>
</reference>
<dbReference type="PANTHER" id="PTHR46112:SF10">
    <property type="entry name" value="DIPEPTIDASE YKVY-RELATED"/>
    <property type="match status" value="1"/>
</dbReference>
<gene>
    <name evidence="7" type="ORF">AFK71_20940</name>
</gene>
<comment type="similarity">
    <text evidence="2">Belongs to the peptidase M24B family.</text>
</comment>
<keyword evidence="4" id="KW-0464">Manganese</keyword>
<keyword evidence="3" id="KW-0378">Hydrolase</keyword>
<sequence>MDQRIETLLNKMEQSNMDSIFITSPANVYYITNYYTDPHERLVAVFLSKHSEPVLVLPAMEQEDAKNAGWDYSIIAYLDHENPWKMLAKSITEKETSPTTIGVEFNHLTLDRHVMLQQLLPRTEMMHAEELLANLRVIKNEQEYRRLKTAAELADFGIKTGVEALKDGVTELEIVAKIEYELKKQGVQAMSFATMALSGTKTASPHGNPSMKKVAQGDMVLFDLGVVYEGYCSDITRTVAFKSITEEQERIYNTVLAAEQKAIEAAQVGVAVGKLDQAARDYITASGYGAYFTHRIGHGLGIETHEYPSMHSENTLPLQPNMCFTIEPGVYVPNIGGVRIEDMIYMTDNGAETLTHFSKELIIVD</sequence>
<dbReference type="CDD" id="cd01092">
    <property type="entry name" value="APP-like"/>
    <property type="match status" value="1"/>
</dbReference>
<evidence type="ECO:0000256" key="2">
    <source>
        <dbReference type="ARBA" id="ARBA00008766"/>
    </source>
</evidence>
<dbReference type="OrthoDB" id="9806388at2"/>
<dbReference type="InterPro" id="IPR050659">
    <property type="entry name" value="Peptidase_M24B"/>
</dbReference>
<comment type="cofactor">
    <cofactor evidence="1">
        <name>Mn(2+)</name>
        <dbReference type="ChEBI" id="CHEBI:29035"/>
    </cofactor>
</comment>
<dbReference type="SUPFAM" id="SSF53092">
    <property type="entry name" value="Creatinase/prolidase N-terminal domain"/>
    <property type="match status" value="1"/>
</dbReference>
<accession>A0A0L0QRF5</accession>
<dbReference type="GO" id="GO:0016787">
    <property type="term" value="F:hydrolase activity"/>
    <property type="evidence" value="ECO:0007669"/>
    <property type="project" value="UniProtKB-KW"/>
</dbReference>
<dbReference type="Pfam" id="PF00557">
    <property type="entry name" value="Peptidase_M24"/>
    <property type="match status" value="1"/>
</dbReference>
<dbReference type="InterPro" id="IPR000587">
    <property type="entry name" value="Creatinase_N"/>
</dbReference>
<feature type="domain" description="Creatinase N-terminal" evidence="6">
    <location>
        <begin position="4"/>
        <end position="138"/>
    </location>
</feature>
<evidence type="ECO:0000259" key="5">
    <source>
        <dbReference type="Pfam" id="PF00557"/>
    </source>
</evidence>
<dbReference type="InterPro" id="IPR036005">
    <property type="entry name" value="Creatinase/aminopeptidase-like"/>
</dbReference>
<protein>
    <submittedName>
        <fullName evidence="7">Metallopeptidase</fullName>
    </submittedName>
</protein>
<evidence type="ECO:0000313" key="8">
    <source>
        <dbReference type="Proteomes" id="UP000036780"/>
    </source>
</evidence>
<dbReference type="Gene3D" id="3.40.350.10">
    <property type="entry name" value="Creatinase/prolidase N-terminal domain"/>
    <property type="match status" value="1"/>
</dbReference>
<dbReference type="FunFam" id="3.90.230.10:FF:000014">
    <property type="entry name" value="Aminopeptidase P family protein"/>
    <property type="match status" value="1"/>
</dbReference>
<organism evidence="7 8">
    <name type="scientific">Virgibacillus pantothenticus</name>
    <dbReference type="NCBI Taxonomy" id="1473"/>
    <lineage>
        <taxon>Bacteria</taxon>
        <taxon>Bacillati</taxon>
        <taxon>Bacillota</taxon>
        <taxon>Bacilli</taxon>
        <taxon>Bacillales</taxon>
        <taxon>Bacillaceae</taxon>
        <taxon>Virgibacillus</taxon>
    </lineage>
</organism>
<proteinExistence type="inferred from homology"/>
<dbReference type="GeneID" id="66869973"/>
<dbReference type="EMBL" id="LGTO01000007">
    <property type="protein sequence ID" value="KNE20788.1"/>
    <property type="molecule type" value="Genomic_DNA"/>
</dbReference>
<name>A0A0L0QRF5_VIRPA</name>
<keyword evidence="8" id="KW-1185">Reference proteome</keyword>
<dbReference type="InterPro" id="IPR029149">
    <property type="entry name" value="Creatin/AminoP/Spt16_N"/>
</dbReference>
<dbReference type="Proteomes" id="UP000036780">
    <property type="component" value="Unassembled WGS sequence"/>
</dbReference>
<dbReference type="Pfam" id="PF01321">
    <property type="entry name" value="Creatinase_N"/>
    <property type="match status" value="1"/>
</dbReference>
<evidence type="ECO:0000256" key="4">
    <source>
        <dbReference type="ARBA" id="ARBA00023211"/>
    </source>
</evidence>
<dbReference type="RefSeq" id="WP_050353373.1">
    <property type="nucleotide sequence ID" value="NZ_BOSN01000009.1"/>
</dbReference>
<evidence type="ECO:0000313" key="7">
    <source>
        <dbReference type="EMBL" id="KNE20788.1"/>
    </source>
</evidence>
<evidence type="ECO:0000256" key="1">
    <source>
        <dbReference type="ARBA" id="ARBA00001936"/>
    </source>
</evidence>
<dbReference type="InterPro" id="IPR000994">
    <property type="entry name" value="Pept_M24"/>
</dbReference>
<feature type="domain" description="Peptidase M24" evidence="5">
    <location>
        <begin position="146"/>
        <end position="348"/>
    </location>
</feature>
<dbReference type="SUPFAM" id="SSF55920">
    <property type="entry name" value="Creatinase/aminopeptidase"/>
    <property type="match status" value="1"/>
</dbReference>